<evidence type="ECO:0000313" key="2">
    <source>
        <dbReference type="Proteomes" id="UP000637002"/>
    </source>
</evidence>
<name>A0A916UD18_9HYPH</name>
<protein>
    <submittedName>
        <fullName evidence="1">Uncharacterized protein</fullName>
    </submittedName>
</protein>
<evidence type="ECO:0000313" key="1">
    <source>
        <dbReference type="EMBL" id="GGC68988.1"/>
    </source>
</evidence>
<keyword evidence="2" id="KW-1185">Reference proteome</keyword>
<dbReference type="EMBL" id="BMGG01000005">
    <property type="protein sequence ID" value="GGC68988.1"/>
    <property type="molecule type" value="Genomic_DNA"/>
</dbReference>
<reference evidence="1" key="1">
    <citation type="journal article" date="2014" name="Int. J. Syst. Evol. Microbiol.">
        <title>Complete genome sequence of Corynebacterium casei LMG S-19264T (=DSM 44701T), isolated from a smear-ripened cheese.</title>
        <authorList>
            <consortium name="US DOE Joint Genome Institute (JGI-PGF)"/>
            <person name="Walter F."/>
            <person name="Albersmeier A."/>
            <person name="Kalinowski J."/>
            <person name="Ruckert C."/>
        </authorList>
    </citation>
    <scope>NUCLEOTIDE SEQUENCE</scope>
    <source>
        <strain evidence="1">CGMCC 1.12919</strain>
    </source>
</reference>
<proteinExistence type="predicted"/>
<organism evidence="1 2">
    <name type="scientific">Chelatococcus reniformis</name>
    <dbReference type="NCBI Taxonomy" id="1494448"/>
    <lineage>
        <taxon>Bacteria</taxon>
        <taxon>Pseudomonadati</taxon>
        <taxon>Pseudomonadota</taxon>
        <taxon>Alphaproteobacteria</taxon>
        <taxon>Hyphomicrobiales</taxon>
        <taxon>Chelatococcaceae</taxon>
        <taxon>Chelatococcus</taxon>
    </lineage>
</organism>
<comment type="caution">
    <text evidence="1">The sequence shown here is derived from an EMBL/GenBank/DDBJ whole genome shotgun (WGS) entry which is preliminary data.</text>
</comment>
<reference evidence="1" key="2">
    <citation type="submission" date="2020-09" db="EMBL/GenBank/DDBJ databases">
        <authorList>
            <person name="Sun Q."/>
            <person name="Zhou Y."/>
        </authorList>
    </citation>
    <scope>NUCLEOTIDE SEQUENCE</scope>
    <source>
        <strain evidence="1">CGMCC 1.12919</strain>
    </source>
</reference>
<dbReference type="AlphaFoldDB" id="A0A916UD18"/>
<sequence>MEILTLKYCAKLADSAARTKAEDPLQSMIRIAGSRPVNNVRNKMRRRPTIFIWAARRRDRAL</sequence>
<gene>
    <name evidence="1" type="ORF">GCM10010994_29420</name>
</gene>
<dbReference type="Proteomes" id="UP000637002">
    <property type="component" value="Unassembled WGS sequence"/>
</dbReference>
<accession>A0A916UD18</accession>